<protein>
    <recommendedName>
        <fullName evidence="3">C-type lectin domain-containing protein</fullName>
    </recommendedName>
</protein>
<keyword evidence="2" id="KW-1015">Disulfide bond</keyword>
<feature type="domain" description="C-type lectin" evidence="3">
    <location>
        <begin position="25"/>
        <end position="137"/>
    </location>
</feature>
<evidence type="ECO:0000256" key="1">
    <source>
        <dbReference type="ARBA" id="ARBA00022734"/>
    </source>
</evidence>
<keyword evidence="1" id="KW-0430">Lectin</keyword>
<dbReference type="InterPro" id="IPR016186">
    <property type="entry name" value="C-type_lectin-like/link_sf"/>
</dbReference>
<dbReference type="PANTHER" id="PTHR22803">
    <property type="entry name" value="MANNOSE, PHOSPHOLIPASE, LECTIN RECEPTOR RELATED"/>
    <property type="match status" value="1"/>
</dbReference>
<dbReference type="SUPFAM" id="SSF56436">
    <property type="entry name" value="C-type lectin-like"/>
    <property type="match status" value="1"/>
</dbReference>
<feature type="non-terminal residue" evidence="4">
    <location>
        <position position="1"/>
    </location>
</feature>
<dbReference type="Pfam" id="PF00059">
    <property type="entry name" value="Lectin_C"/>
    <property type="match status" value="1"/>
</dbReference>
<dbReference type="SMART" id="SM00034">
    <property type="entry name" value="CLECT"/>
    <property type="match status" value="1"/>
</dbReference>
<gene>
    <name evidence="4" type="ORF">ATANTOWER_004410</name>
</gene>
<dbReference type="Proteomes" id="UP001345963">
    <property type="component" value="Unassembled WGS sequence"/>
</dbReference>
<sequence>SQYRSVTEERDGIKSILKNPEWVNFNGSAYYVSKTEKNWHESRSYCRSVGADLMVINSNDKQSFANGFNKYMWIGLTDLETEGTWKWVDGTTLTSGYFSDGEPNGNTNENCGNIKRYGDLKSWNDETCSKSLNWICEKKLA</sequence>
<dbReference type="InterPro" id="IPR001304">
    <property type="entry name" value="C-type_lectin-like"/>
</dbReference>
<dbReference type="InterPro" id="IPR050111">
    <property type="entry name" value="C-type_lectin/snaclec_domain"/>
</dbReference>
<evidence type="ECO:0000256" key="2">
    <source>
        <dbReference type="ARBA" id="ARBA00023157"/>
    </source>
</evidence>
<name>A0ABU7AVY9_9TELE</name>
<accession>A0ABU7AVY9</accession>
<dbReference type="PROSITE" id="PS50041">
    <property type="entry name" value="C_TYPE_LECTIN_2"/>
    <property type="match status" value="1"/>
</dbReference>
<evidence type="ECO:0000313" key="4">
    <source>
        <dbReference type="EMBL" id="MED6242421.1"/>
    </source>
</evidence>
<evidence type="ECO:0000259" key="3">
    <source>
        <dbReference type="PROSITE" id="PS50041"/>
    </source>
</evidence>
<comment type="caution">
    <text evidence="4">The sequence shown here is derived from an EMBL/GenBank/DDBJ whole genome shotgun (WGS) entry which is preliminary data.</text>
</comment>
<organism evidence="4 5">
    <name type="scientific">Ataeniobius toweri</name>
    <dbReference type="NCBI Taxonomy" id="208326"/>
    <lineage>
        <taxon>Eukaryota</taxon>
        <taxon>Metazoa</taxon>
        <taxon>Chordata</taxon>
        <taxon>Craniata</taxon>
        <taxon>Vertebrata</taxon>
        <taxon>Euteleostomi</taxon>
        <taxon>Actinopterygii</taxon>
        <taxon>Neopterygii</taxon>
        <taxon>Teleostei</taxon>
        <taxon>Neoteleostei</taxon>
        <taxon>Acanthomorphata</taxon>
        <taxon>Ovalentaria</taxon>
        <taxon>Atherinomorphae</taxon>
        <taxon>Cyprinodontiformes</taxon>
        <taxon>Goodeidae</taxon>
        <taxon>Ataeniobius</taxon>
    </lineage>
</organism>
<reference evidence="4 5" key="1">
    <citation type="submission" date="2021-07" db="EMBL/GenBank/DDBJ databases">
        <authorList>
            <person name="Palmer J.M."/>
        </authorList>
    </citation>
    <scope>NUCLEOTIDE SEQUENCE [LARGE SCALE GENOMIC DNA]</scope>
    <source>
        <strain evidence="4 5">AT_MEX2019</strain>
        <tissue evidence="4">Muscle</tissue>
    </source>
</reference>
<keyword evidence="5" id="KW-1185">Reference proteome</keyword>
<dbReference type="EMBL" id="JAHUTI010030983">
    <property type="protein sequence ID" value="MED6242421.1"/>
    <property type="molecule type" value="Genomic_DNA"/>
</dbReference>
<dbReference type="InterPro" id="IPR033989">
    <property type="entry name" value="CD209-like_CTLD"/>
</dbReference>
<proteinExistence type="predicted"/>
<dbReference type="InterPro" id="IPR016187">
    <property type="entry name" value="CTDL_fold"/>
</dbReference>
<dbReference type="PROSITE" id="PS00615">
    <property type="entry name" value="C_TYPE_LECTIN_1"/>
    <property type="match status" value="1"/>
</dbReference>
<evidence type="ECO:0000313" key="5">
    <source>
        <dbReference type="Proteomes" id="UP001345963"/>
    </source>
</evidence>
<dbReference type="Gene3D" id="3.10.100.10">
    <property type="entry name" value="Mannose-Binding Protein A, subunit A"/>
    <property type="match status" value="1"/>
</dbReference>
<dbReference type="InterPro" id="IPR018378">
    <property type="entry name" value="C-type_lectin_CS"/>
</dbReference>
<dbReference type="CDD" id="cd03590">
    <property type="entry name" value="CLECT_DC-SIGN_like"/>
    <property type="match status" value="1"/>
</dbReference>